<dbReference type="EMBL" id="BSER01000007">
    <property type="protein sequence ID" value="GLJ94856.1"/>
    <property type="molecule type" value="Genomic_DNA"/>
</dbReference>
<proteinExistence type="predicted"/>
<comment type="caution">
    <text evidence="6">The sequence shown here is derived from an EMBL/GenBank/DDBJ whole genome shotgun (WGS) entry which is preliminary data.</text>
</comment>
<dbReference type="InterPro" id="IPR036890">
    <property type="entry name" value="HATPase_C_sf"/>
</dbReference>
<evidence type="ECO:0000256" key="4">
    <source>
        <dbReference type="SAM" id="Phobius"/>
    </source>
</evidence>
<keyword evidence="3" id="KW-0902">Two-component regulatory system</keyword>
<dbReference type="CDD" id="cd16936">
    <property type="entry name" value="HATPase_RsbW-like"/>
    <property type="match status" value="1"/>
</dbReference>
<dbReference type="Gene3D" id="3.30.565.10">
    <property type="entry name" value="Histidine kinase-like ATPase, C-terminal domain"/>
    <property type="match status" value="1"/>
</dbReference>
<keyword evidence="1" id="KW-0808">Transferase</keyword>
<dbReference type="PANTHER" id="PTHR24421:SF61">
    <property type="entry name" value="OXYGEN SENSOR HISTIDINE KINASE NREB"/>
    <property type="match status" value="1"/>
</dbReference>
<keyword evidence="4" id="KW-0472">Membrane</keyword>
<keyword evidence="2 6" id="KW-0418">Kinase</keyword>
<evidence type="ECO:0000256" key="3">
    <source>
        <dbReference type="ARBA" id="ARBA00023012"/>
    </source>
</evidence>
<organism evidence="6 7">
    <name type="scientific">Microbacterium dextranolyticum</name>
    <dbReference type="NCBI Taxonomy" id="36806"/>
    <lineage>
        <taxon>Bacteria</taxon>
        <taxon>Bacillati</taxon>
        <taxon>Actinomycetota</taxon>
        <taxon>Actinomycetes</taxon>
        <taxon>Micrococcales</taxon>
        <taxon>Microbacteriaceae</taxon>
        <taxon>Microbacterium</taxon>
    </lineage>
</organism>
<dbReference type="GO" id="GO:0016301">
    <property type="term" value="F:kinase activity"/>
    <property type="evidence" value="ECO:0007669"/>
    <property type="project" value="UniProtKB-KW"/>
</dbReference>
<dbReference type="Pfam" id="PF13581">
    <property type="entry name" value="HATPase_c_2"/>
    <property type="match status" value="1"/>
</dbReference>
<keyword evidence="4" id="KW-0812">Transmembrane</keyword>
<evidence type="ECO:0000256" key="1">
    <source>
        <dbReference type="ARBA" id="ARBA00022679"/>
    </source>
</evidence>
<feature type="transmembrane region" description="Helical" evidence="4">
    <location>
        <begin position="97"/>
        <end position="117"/>
    </location>
</feature>
<sequence>MTTPVIADSPPIATDPAARAPLGDVEAGADRFTQTRVERIVSLVIAIGCAVLGTQALLNALGSRQESDLWHVALMAAAFVPLAAMILLLAAGVGGRVASRVCAIVLVGVFVAWPFATHGIEPDPVVHPWIWYLINVATAAAVPAFRLVGQIVWAFGIPLLYGIVRVAQLEPVLGPASAAERTAIIGVVVLDAVFAIILAGVIVSLGWMLRSVAVQTDATRCAAVDSYATAAAADAVEKERVAVAALMHDSVLAALIAAERASSPREEALAVAMAREALTRLANAERDVSEGPDAPESVASIVTGIERNATEIGIAISVDARIARDAPPLPGRVAHAIVLAATQAIANAVQHAGARGLAVRVRDDTRTIAVRVSDTGDGFDPADVQDDRLGIRGSIVARMAAAGGRARVQTGPDGTTIRLEWRRP</sequence>
<feature type="transmembrane region" description="Helical" evidence="4">
    <location>
        <begin position="70"/>
        <end position="90"/>
    </location>
</feature>
<evidence type="ECO:0000256" key="2">
    <source>
        <dbReference type="ARBA" id="ARBA00022777"/>
    </source>
</evidence>
<dbReference type="PANTHER" id="PTHR24421">
    <property type="entry name" value="NITRATE/NITRITE SENSOR PROTEIN NARX-RELATED"/>
    <property type="match status" value="1"/>
</dbReference>
<feature type="domain" description="Histidine kinase/HSP90-like ATPase" evidence="5">
    <location>
        <begin position="314"/>
        <end position="421"/>
    </location>
</feature>
<evidence type="ECO:0000259" key="5">
    <source>
        <dbReference type="Pfam" id="PF13581"/>
    </source>
</evidence>
<feature type="transmembrane region" description="Helical" evidence="4">
    <location>
        <begin position="129"/>
        <end position="162"/>
    </location>
</feature>
<dbReference type="Proteomes" id="UP001142291">
    <property type="component" value="Unassembled WGS sequence"/>
</dbReference>
<evidence type="ECO:0000313" key="6">
    <source>
        <dbReference type="EMBL" id="GLJ94856.1"/>
    </source>
</evidence>
<dbReference type="RefSeq" id="WP_271202473.1">
    <property type="nucleotide sequence ID" value="NZ_BAAAUR010000004.1"/>
</dbReference>
<keyword evidence="4" id="KW-1133">Transmembrane helix</keyword>
<dbReference type="SUPFAM" id="SSF55874">
    <property type="entry name" value="ATPase domain of HSP90 chaperone/DNA topoisomerase II/histidine kinase"/>
    <property type="match status" value="1"/>
</dbReference>
<evidence type="ECO:0000313" key="7">
    <source>
        <dbReference type="Proteomes" id="UP001142291"/>
    </source>
</evidence>
<gene>
    <name evidence="6" type="ORF">GCM10017591_09180</name>
</gene>
<reference evidence="6" key="1">
    <citation type="journal article" date="2014" name="Int. J. Syst. Evol. Microbiol.">
        <title>Complete genome sequence of Corynebacterium casei LMG S-19264T (=DSM 44701T), isolated from a smear-ripened cheese.</title>
        <authorList>
            <consortium name="US DOE Joint Genome Institute (JGI-PGF)"/>
            <person name="Walter F."/>
            <person name="Albersmeier A."/>
            <person name="Kalinowski J."/>
            <person name="Ruckert C."/>
        </authorList>
    </citation>
    <scope>NUCLEOTIDE SEQUENCE</scope>
    <source>
        <strain evidence="6">VKM Ac-1940</strain>
    </source>
</reference>
<dbReference type="InterPro" id="IPR050482">
    <property type="entry name" value="Sensor_HK_TwoCompSys"/>
</dbReference>
<protein>
    <submittedName>
        <fullName evidence="6">Histidine kinase</fullName>
    </submittedName>
</protein>
<dbReference type="InterPro" id="IPR003594">
    <property type="entry name" value="HATPase_dom"/>
</dbReference>
<name>A0A9W6HLD1_9MICO</name>
<feature type="transmembrane region" description="Helical" evidence="4">
    <location>
        <begin position="183"/>
        <end position="209"/>
    </location>
</feature>
<reference evidence="6" key="2">
    <citation type="submission" date="2023-01" db="EMBL/GenBank/DDBJ databases">
        <authorList>
            <person name="Sun Q."/>
            <person name="Evtushenko L."/>
        </authorList>
    </citation>
    <scope>NUCLEOTIDE SEQUENCE</scope>
    <source>
        <strain evidence="6">VKM Ac-1940</strain>
    </source>
</reference>
<feature type="transmembrane region" description="Helical" evidence="4">
    <location>
        <begin position="40"/>
        <end position="58"/>
    </location>
</feature>
<dbReference type="GO" id="GO:0000160">
    <property type="term" value="P:phosphorelay signal transduction system"/>
    <property type="evidence" value="ECO:0007669"/>
    <property type="project" value="UniProtKB-KW"/>
</dbReference>
<keyword evidence="7" id="KW-1185">Reference proteome</keyword>
<dbReference type="AlphaFoldDB" id="A0A9W6HLD1"/>
<accession>A0A9W6HLD1</accession>